<name>A0A918WPR0_9RHOB</name>
<dbReference type="Pfam" id="PF11185">
    <property type="entry name" value="DUF2971"/>
    <property type="match status" value="1"/>
</dbReference>
<dbReference type="EMBL" id="BMYJ01000013">
    <property type="protein sequence ID" value="GHC65729.1"/>
    <property type="molecule type" value="Genomic_DNA"/>
</dbReference>
<sequence>MMHEEFHKGINEIVDSLRVSADEKDLYAAHYTSVITPRLLLDGDGTNNRLRQYAADYMNDPEEGRFVFDIMIEAASKSKHPLGGVLVEYLSEIRKNRLLYSAINSATFLSCWTKTYIKEGEESGCDSLNHWRFYGQDGAGACIIVPIKQLRENFGDQLFAVQYGKSLRGGGSGAQNRPIIKIRKLLEKRFSNLRKTEANLIKDLDELIKSVMPLLFLFKSESYSSEQEVRTIMQTANYGSQSDVIFDDRDPRRAYVNGGDGLLSNGGIVLFGPKSDTAYAVELLGLISKTQRDIKVFMSEIKYR</sequence>
<evidence type="ECO:0000313" key="2">
    <source>
        <dbReference type="Proteomes" id="UP000638981"/>
    </source>
</evidence>
<evidence type="ECO:0008006" key="3">
    <source>
        <dbReference type="Google" id="ProtNLM"/>
    </source>
</evidence>
<accession>A0A918WPR0</accession>
<keyword evidence="2" id="KW-1185">Reference proteome</keyword>
<dbReference type="InterPro" id="IPR021352">
    <property type="entry name" value="DUF2971"/>
</dbReference>
<gene>
    <name evidence="1" type="ORF">GCM10007315_32880</name>
</gene>
<comment type="caution">
    <text evidence="1">The sequence shown here is derived from an EMBL/GenBank/DDBJ whole genome shotgun (WGS) entry which is preliminary data.</text>
</comment>
<protein>
    <recommendedName>
        <fullName evidence="3">DUF2971 domain-containing protein</fullName>
    </recommendedName>
</protein>
<reference evidence="1" key="2">
    <citation type="submission" date="2020-09" db="EMBL/GenBank/DDBJ databases">
        <authorList>
            <person name="Sun Q."/>
            <person name="Kim S."/>
        </authorList>
    </citation>
    <scope>NUCLEOTIDE SEQUENCE</scope>
    <source>
        <strain evidence="1">KCTC 23310</strain>
    </source>
</reference>
<proteinExistence type="predicted"/>
<dbReference type="AlphaFoldDB" id="A0A918WPR0"/>
<dbReference type="Proteomes" id="UP000638981">
    <property type="component" value="Unassembled WGS sequence"/>
</dbReference>
<organism evidence="1 2">
    <name type="scientific">Neogemmobacter tilapiae</name>
    <dbReference type="NCBI Taxonomy" id="875041"/>
    <lineage>
        <taxon>Bacteria</taxon>
        <taxon>Pseudomonadati</taxon>
        <taxon>Pseudomonadota</taxon>
        <taxon>Alphaproteobacteria</taxon>
        <taxon>Rhodobacterales</taxon>
        <taxon>Paracoccaceae</taxon>
        <taxon>Neogemmobacter</taxon>
    </lineage>
</organism>
<evidence type="ECO:0000313" key="1">
    <source>
        <dbReference type="EMBL" id="GHC65729.1"/>
    </source>
</evidence>
<reference evidence="1" key="1">
    <citation type="journal article" date="2014" name="Int. J. Syst. Evol. Microbiol.">
        <title>Complete genome sequence of Corynebacterium casei LMG S-19264T (=DSM 44701T), isolated from a smear-ripened cheese.</title>
        <authorList>
            <consortium name="US DOE Joint Genome Institute (JGI-PGF)"/>
            <person name="Walter F."/>
            <person name="Albersmeier A."/>
            <person name="Kalinowski J."/>
            <person name="Ruckert C."/>
        </authorList>
    </citation>
    <scope>NUCLEOTIDE SEQUENCE</scope>
    <source>
        <strain evidence="1">KCTC 23310</strain>
    </source>
</reference>